<name>A0AAD7RGH3_9TELE</name>
<evidence type="ECO:0000256" key="6">
    <source>
        <dbReference type="ARBA" id="ARBA00023242"/>
    </source>
</evidence>
<comment type="subcellular location">
    <subcellularLocation>
        <location evidence="3">Cytoplasm</location>
    </subcellularLocation>
    <subcellularLocation>
        <location evidence="2">Nucleus</location>
    </subcellularLocation>
</comment>
<comment type="caution">
    <text evidence="7">The sequence shown here is derived from an EMBL/GenBank/DDBJ whole genome shotgun (WGS) entry which is preliminary data.</text>
</comment>
<evidence type="ECO:0000313" key="8">
    <source>
        <dbReference type="Proteomes" id="UP001221898"/>
    </source>
</evidence>
<dbReference type="PANTHER" id="PTHR33588">
    <property type="entry name" value="CILIA- AND FLAGELLA-ASSOCIATED PROTEIN 299"/>
    <property type="match status" value="1"/>
</dbReference>
<keyword evidence="8" id="KW-1185">Reference proteome</keyword>
<evidence type="ECO:0000256" key="5">
    <source>
        <dbReference type="ARBA" id="ARBA00022490"/>
    </source>
</evidence>
<gene>
    <name evidence="7" type="ORF">AAFF_G00216440</name>
</gene>
<evidence type="ECO:0000256" key="4">
    <source>
        <dbReference type="ARBA" id="ARBA00021436"/>
    </source>
</evidence>
<evidence type="ECO:0000256" key="2">
    <source>
        <dbReference type="ARBA" id="ARBA00004123"/>
    </source>
</evidence>
<dbReference type="AlphaFoldDB" id="A0AAD7RGH3"/>
<keyword evidence="6" id="KW-0539">Nucleus</keyword>
<dbReference type="Proteomes" id="UP001221898">
    <property type="component" value="Unassembled WGS sequence"/>
</dbReference>
<dbReference type="EMBL" id="JAINUG010000288">
    <property type="protein sequence ID" value="KAJ8383673.1"/>
    <property type="molecule type" value="Genomic_DNA"/>
</dbReference>
<evidence type="ECO:0000256" key="1">
    <source>
        <dbReference type="ARBA" id="ARBA00003056"/>
    </source>
</evidence>
<dbReference type="InterPro" id="IPR027887">
    <property type="entry name" value="DUF4464"/>
</dbReference>
<proteinExistence type="predicted"/>
<evidence type="ECO:0000313" key="7">
    <source>
        <dbReference type="EMBL" id="KAJ8383673.1"/>
    </source>
</evidence>
<organism evidence="7 8">
    <name type="scientific">Aldrovandia affinis</name>
    <dbReference type="NCBI Taxonomy" id="143900"/>
    <lineage>
        <taxon>Eukaryota</taxon>
        <taxon>Metazoa</taxon>
        <taxon>Chordata</taxon>
        <taxon>Craniata</taxon>
        <taxon>Vertebrata</taxon>
        <taxon>Euteleostomi</taxon>
        <taxon>Actinopterygii</taxon>
        <taxon>Neopterygii</taxon>
        <taxon>Teleostei</taxon>
        <taxon>Notacanthiformes</taxon>
        <taxon>Halosauridae</taxon>
        <taxon>Aldrovandia</taxon>
    </lineage>
</organism>
<dbReference type="GO" id="GO:0005634">
    <property type="term" value="C:nucleus"/>
    <property type="evidence" value="ECO:0007669"/>
    <property type="project" value="UniProtKB-SubCell"/>
</dbReference>
<evidence type="ECO:0000256" key="3">
    <source>
        <dbReference type="ARBA" id="ARBA00004496"/>
    </source>
</evidence>
<sequence length="249" mass="28398">MLGRYGNHTTRLTHDKMGEERTTAAAMDTYVPENQTYEDYLSSKLTAVDLFYLEDEVMARQLVGLGCIGHGEVLKKEEFEKRKAVAEASRKPKTQQKTLASAGKTFSDNFLRALAEREEPNRSGRMASIIFIRDRNGRGQEISAYIDYAHRLQTDDFEPIFNGDKKLLPKSTDLSFFNWETDHLTSSDSPNYKVIDDDPSGMVFKNKLDRKIVDVNLKGPTGDSSSNTPIQTSRYMQVVIFDHVNRRRN</sequence>
<dbReference type="Pfam" id="PF14713">
    <property type="entry name" value="DUF4464"/>
    <property type="match status" value="1"/>
</dbReference>
<comment type="function">
    <text evidence="1">May be involved in spermatogenesis.</text>
</comment>
<keyword evidence="5" id="KW-0963">Cytoplasm</keyword>
<accession>A0AAD7RGH3</accession>
<dbReference type="GO" id="GO:0005737">
    <property type="term" value="C:cytoplasm"/>
    <property type="evidence" value="ECO:0007669"/>
    <property type="project" value="UniProtKB-SubCell"/>
</dbReference>
<reference evidence="7" key="1">
    <citation type="journal article" date="2023" name="Science">
        <title>Genome structures resolve the early diversification of teleost fishes.</title>
        <authorList>
            <person name="Parey E."/>
            <person name="Louis A."/>
            <person name="Montfort J."/>
            <person name="Bouchez O."/>
            <person name="Roques C."/>
            <person name="Iampietro C."/>
            <person name="Lluch J."/>
            <person name="Castinel A."/>
            <person name="Donnadieu C."/>
            <person name="Desvignes T."/>
            <person name="Floi Bucao C."/>
            <person name="Jouanno E."/>
            <person name="Wen M."/>
            <person name="Mejri S."/>
            <person name="Dirks R."/>
            <person name="Jansen H."/>
            <person name="Henkel C."/>
            <person name="Chen W.J."/>
            <person name="Zahm M."/>
            <person name="Cabau C."/>
            <person name="Klopp C."/>
            <person name="Thompson A.W."/>
            <person name="Robinson-Rechavi M."/>
            <person name="Braasch I."/>
            <person name="Lecointre G."/>
            <person name="Bobe J."/>
            <person name="Postlethwait J.H."/>
            <person name="Berthelot C."/>
            <person name="Roest Crollius H."/>
            <person name="Guiguen Y."/>
        </authorList>
    </citation>
    <scope>NUCLEOTIDE SEQUENCE</scope>
    <source>
        <strain evidence="7">NC1722</strain>
    </source>
</reference>
<dbReference type="PANTHER" id="PTHR33588:SF1">
    <property type="entry name" value="CILIA- AND FLAGELLA-ASSOCIATED PROTEIN 299"/>
    <property type="match status" value="1"/>
</dbReference>
<protein>
    <recommendedName>
        <fullName evidence="4">Cilia- and flagella-associated protein 299</fullName>
    </recommendedName>
</protein>